<feature type="domain" description="Multidrug resistance protein MdtA-like alpha-helical hairpin" evidence="4">
    <location>
        <begin position="102"/>
        <end position="169"/>
    </location>
</feature>
<evidence type="ECO:0000256" key="3">
    <source>
        <dbReference type="SAM" id="Coils"/>
    </source>
</evidence>
<evidence type="ECO:0000259" key="6">
    <source>
        <dbReference type="Pfam" id="PF25944"/>
    </source>
</evidence>
<evidence type="ECO:0000259" key="5">
    <source>
        <dbReference type="Pfam" id="PF25917"/>
    </source>
</evidence>
<dbReference type="Gene3D" id="1.10.287.470">
    <property type="entry name" value="Helix hairpin bin"/>
    <property type="match status" value="1"/>
</dbReference>
<comment type="caution">
    <text evidence="8">The sequence shown here is derived from an EMBL/GenBank/DDBJ whole genome shotgun (WGS) entry which is preliminary data.</text>
</comment>
<dbReference type="Pfam" id="PF25876">
    <property type="entry name" value="HH_MFP_RND"/>
    <property type="match status" value="1"/>
</dbReference>
<organism evidence="8 9">
    <name type="scientific">Parapedobacter deserti</name>
    <dbReference type="NCBI Taxonomy" id="1912957"/>
    <lineage>
        <taxon>Bacteria</taxon>
        <taxon>Pseudomonadati</taxon>
        <taxon>Bacteroidota</taxon>
        <taxon>Sphingobacteriia</taxon>
        <taxon>Sphingobacteriales</taxon>
        <taxon>Sphingobacteriaceae</taxon>
        <taxon>Parapedobacter</taxon>
    </lineage>
</organism>
<dbReference type="Pfam" id="PF25967">
    <property type="entry name" value="RND-MFP_C"/>
    <property type="match status" value="1"/>
</dbReference>
<dbReference type="Pfam" id="PF25917">
    <property type="entry name" value="BSH_RND"/>
    <property type="match status" value="1"/>
</dbReference>
<gene>
    <name evidence="8" type="ORF">ACFOET_05110</name>
</gene>
<keyword evidence="9" id="KW-1185">Reference proteome</keyword>
<name>A0ABV7JL16_9SPHI</name>
<dbReference type="SUPFAM" id="SSF111369">
    <property type="entry name" value="HlyD-like secretion proteins"/>
    <property type="match status" value="1"/>
</dbReference>
<feature type="domain" description="Multidrug resistance protein MdtA-like C-terminal permuted SH3" evidence="7">
    <location>
        <begin position="299"/>
        <end position="356"/>
    </location>
</feature>
<dbReference type="InterPro" id="IPR058625">
    <property type="entry name" value="MdtA-like_BSH"/>
</dbReference>
<comment type="subcellular location">
    <subcellularLocation>
        <location evidence="1">Cell envelope</location>
    </subcellularLocation>
</comment>
<evidence type="ECO:0000259" key="4">
    <source>
        <dbReference type="Pfam" id="PF25876"/>
    </source>
</evidence>
<dbReference type="Pfam" id="PF25944">
    <property type="entry name" value="Beta-barrel_RND"/>
    <property type="match status" value="1"/>
</dbReference>
<evidence type="ECO:0000256" key="1">
    <source>
        <dbReference type="ARBA" id="ARBA00004196"/>
    </source>
</evidence>
<feature type="domain" description="Multidrug resistance protein MdtA-like beta-barrel" evidence="6">
    <location>
        <begin position="207"/>
        <end position="293"/>
    </location>
</feature>
<dbReference type="EMBL" id="JBHRTA010000009">
    <property type="protein sequence ID" value="MFC3196988.1"/>
    <property type="molecule type" value="Genomic_DNA"/>
</dbReference>
<dbReference type="Proteomes" id="UP001595526">
    <property type="component" value="Unassembled WGS sequence"/>
</dbReference>
<protein>
    <submittedName>
        <fullName evidence="8">Efflux RND transporter periplasmic adaptor subunit</fullName>
    </submittedName>
</protein>
<dbReference type="InterPro" id="IPR058626">
    <property type="entry name" value="MdtA-like_b-barrel"/>
</dbReference>
<evidence type="ECO:0000259" key="7">
    <source>
        <dbReference type="Pfam" id="PF25967"/>
    </source>
</evidence>
<dbReference type="Gene3D" id="2.40.50.100">
    <property type="match status" value="1"/>
</dbReference>
<feature type="domain" description="Multidrug resistance protein MdtA-like barrel-sandwich hybrid" evidence="5">
    <location>
        <begin position="62"/>
        <end position="199"/>
    </location>
</feature>
<evidence type="ECO:0000256" key="2">
    <source>
        <dbReference type="ARBA" id="ARBA00009477"/>
    </source>
</evidence>
<sequence>MNNYNIATILLIGAGMVAACGNKQQQNQAAGPQAIPVSTSTVTEETVVGREGYPGTVVALNETELRAEVSGYITGIFVADGATVTKGQKLYEIDRTRYDADVNQAKSSLAIAEANLSRIKRDVARYRKLAEQDAIARQTLDYAETDLENAEAQVLAAKAALTTARTNLNRSTIFAPFNGTVGISQVRMGALVSTGTTLLNTISSMDPIAVDFPVSESQVSRFVALQSSETVVRDSIITINLPGGKPYTHPGRITAIDRAVDRTTGTITVRASFPNNDRTLLPGMNTTVNVRVQPEGIQLVIPYRAVTEQLGQTSVYVVTDSSTVEQRGVRLGLKVADRVVIAEGLAKGETVVTDGIINLRPGARVQVTQPGQTK</sequence>
<comment type="similarity">
    <text evidence="2">Belongs to the membrane fusion protein (MFP) (TC 8.A.1) family.</text>
</comment>
<proteinExistence type="inferred from homology"/>
<dbReference type="Gene3D" id="2.40.30.170">
    <property type="match status" value="1"/>
</dbReference>
<keyword evidence="3" id="KW-0175">Coiled coil</keyword>
<dbReference type="InterPro" id="IPR006143">
    <property type="entry name" value="RND_pump_MFP"/>
</dbReference>
<evidence type="ECO:0000313" key="8">
    <source>
        <dbReference type="EMBL" id="MFC3196988.1"/>
    </source>
</evidence>
<evidence type="ECO:0000313" key="9">
    <source>
        <dbReference type="Proteomes" id="UP001595526"/>
    </source>
</evidence>
<dbReference type="PANTHER" id="PTHR30158">
    <property type="entry name" value="ACRA/E-RELATED COMPONENT OF DRUG EFFLUX TRANSPORTER"/>
    <property type="match status" value="1"/>
</dbReference>
<dbReference type="Gene3D" id="2.40.420.20">
    <property type="match status" value="1"/>
</dbReference>
<feature type="coiled-coil region" evidence="3">
    <location>
        <begin position="102"/>
        <end position="167"/>
    </location>
</feature>
<dbReference type="RefSeq" id="WP_379020239.1">
    <property type="nucleotide sequence ID" value="NZ_JBHRTA010000009.1"/>
</dbReference>
<dbReference type="InterPro" id="IPR058627">
    <property type="entry name" value="MdtA-like_C"/>
</dbReference>
<dbReference type="NCBIfam" id="TIGR01730">
    <property type="entry name" value="RND_mfp"/>
    <property type="match status" value="1"/>
</dbReference>
<dbReference type="InterPro" id="IPR058624">
    <property type="entry name" value="MdtA-like_HH"/>
</dbReference>
<reference evidence="9" key="1">
    <citation type="journal article" date="2019" name="Int. J. Syst. Evol. Microbiol.">
        <title>The Global Catalogue of Microorganisms (GCM) 10K type strain sequencing project: providing services to taxonomists for standard genome sequencing and annotation.</title>
        <authorList>
            <consortium name="The Broad Institute Genomics Platform"/>
            <consortium name="The Broad Institute Genome Sequencing Center for Infectious Disease"/>
            <person name="Wu L."/>
            <person name="Ma J."/>
        </authorList>
    </citation>
    <scope>NUCLEOTIDE SEQUENCE [LARGE SCALE GENOMIC DNA]</scope>
    <source>
        <strain evidence="9">KCTC 52416</strain>
    </source>
</reference>
<accession>A0ABV7JL16</accession>